<proteinExistence type="predicted"/>
<accession>A0A6J5ZA08</accession>
<feature type="region of interest" description="Disordered" evidence="1">
    <location>
        <begin position="77"/>
        <end position="107"/>
    </location>
</feature>
<sequence>MPLSWGCYSNGFFRLSAMVRPISILTSNLVDAKKSFSTSTNVMVVTTPRRLPTSLPIGRVRRCAIWPVRSGMRPVRPMHGPRTSIVGVRSSPNLKTTPTQLRPNPIPTPFRKLSSSWPHRSNTHRAISVFIPAAWCFAIVPSSRSVPSNGLDVRTEVFCNGIRTIVLLPA</sequence>
<dbReference type="AlphaFoldDB" id="A0A6J5ZA08"/>
<reference evidence="2" key="1">
    <citation type="submission" date="2020-05" db="EMBL/GenBank/DDBJ databases">
        <authorList>
            <person name="Chiriac C."/>
            <person name="Salcher M."/>
            <person name="Ghai R."/>
            <person name="Kavagutti S V."/>
        </authorList>
    </citation>
    <scope>NUCLEOTIDE SEQUENCE</scope>
</reference>
<gene>
    <name evidence="2" type="ORF">UFOPK3331_00855</name>
    <name evidence="3" type="ORF">UFOPK3785_01404</name>
</gene>
<name>A0A6J5ZA08_9ZZZZ</name>
<organism evidence="2">
    <name type="scientific">freshwater metagenome</name>
    <dbReference type="NCBI Taxonomy" id="449393"/>
    <lineage>
        <taxon>unclassified sequences</taxon>
        <taxon>metagenomes</taxon>
        <taxon>ecological metagenomes</taxon>
    </lineage>
</organism>
<evidence type="ECO:0000313" key="2">
    <source>
        <dbReference type="EMBL" id="CAB4339481.1"/>
    </source>
</evidence>
<evidence type="ECO:0000256" key="1">
    <source>
        <dbReference type="SAM" id="MobiDB-lite"/>
    </source>
</evidence>
<protein>
    <submittedName>
        <fullName evidence="2">Unannotated protein</fullName>
    </submittedName>
</protein>
<dbReference type="EMBL" id="CAFBNJ010000081">
    <property type="protein sequence ID" value="CAB4959820.1"/>
    <property type="molecule type" value="Genomic_DNA"/>
</dbReference>
<feature type="compositionally biased region" description="Polar residues" evidence="1">
    <location>
        <begin position="90"/>
        <end position="102"/>
    </location>
</feature>
<evidence type="ECO:0000313" key="3">
    <source>
        <dbReference type="EMBL" id="CAB4959820.1"/>
    </source>
</evidence>
<dbReference type="EMBL" id="CAESAL010000023">
    <property type="protein sequence ID" value="CAB4339481.1"/>
    <property type="molecule type" value="Genomic_DNA"/>
</dbReference>